<dbReference type="PROSITE" id="PS51031">
    <property type="entry name" value="BESS"/>
    <property type="match status" value="1"/>
</dbReference>
<keyword evidence="4" id="KW-1185">Reference proteome</keyword>
<dbReference type="InterPro" id="IPR004210">
    <property type="entry name" value="BESS_motif"/>
</dbReference>
<sequence>MLKNYFEEKAASKVTRKADHLQKFFKALQETVRTFSPHLQIEIKSEISNLVSEYELKQLMINEITNNHPVHPQVPLVDSNITSSSVSYSPLLSPINRDKNTVARSIQYIFTNTNTYSTVSF</sequence>
<protein>
    <recommendedName>
        <fullName evidence="2">BESS domain-containing protein</fullName>
    </recommendedName>
</protein>
<dbReference type="EMBL" id="OU898282">
    <property type="protein sequence ID" value="CAG9837379.1"/>
    <property type="molecule type" value="Genomic_DNA"/>
</dbReference>
<dbReference type="AlphaFoldDB" id="A0A9N9XFB2"/>
<evidence type="ECO:0000259" key="2">
    <source>
        <dbReference type="PROSITE" id="PS51031"/>
    </source>
</evidence>
<evidence type="ECO:0000313" key="4">
    <source>
        <dbReference type="Proteomes" id="UP001153709"/>
    </source>
</evidence>
<dbReference type="Proteomes" id="UP001153709">
    <property type="component" value="Chromosome 7"/>
</dbReference>
<evidence type="ECO:0000256" key="1">
    <source>
        <dbReference type="PROSITE-ProRule" id="PRU00371"/>
    </source>
</evidence>
<comment type="subcellular location">
    <subcellularLocation>
        <location evidence="1">Nucleus</location>
    </subcellularLocation>
</comment>
<feature type="domain" description="BESS" evidence="2">
    <location>
        <begin position="18"/>
        <end position="57"/>
    </location>
</feature>
<dbReference type="GO" id="GO:0003677">
    <property type="term" value="F:DNA binding"/>
    <property type="evidence" value="ECO:0007669"/>
    <property type="project" value="InterPro"/>
</dbReference>
<organism evidence="3 4">
    <name type="scientific">Diabrotica balteata</name>
    <name type="common">Banded cucumber beetle</name>
    <dbReference type="NCBI Taxonomy" id="107213"/>
    <lineage>
        <taxon>Eukaryota</taxon>
        <taxon>Metazoa</taxon>
        <taxon>Ecdysozoa</taxon>
        <taxon>Arthropoda</taxon>
        <taxon>Hexapoda</taxon>
        <taxon>Insecta</taxon>
        <taxon>Pterygota</taxon>
        <taxon>Neoptera</taxon>
        <taxon>Endopterygota</taxon>
        <taxon>Coleoptera</taxon>
        <taxon>Polyphaga</taxon>
        <taxon>Cucujiformia</taxon>
        <taxon>Chrysomeloidea</taxon>
        <taxon>Chrysomelidae</taxon>
        <taxon>Galerucinae</taxon>
        <taxon>Diabroticina</taxon>
        <taxon>Diabroticites</taxon>
        <taxon>Diabrotica</taxon>
    </lineage>
</organism>
<keyword evidence="1" id="KW-0539">Nucleus</keyword>
<evidence type="ECO:0000313" key="3">
    <source>
        <dbReference type="EMBL" id="CAG9837379.1"/>
    </source>
</evidence>
<dbReference type="GO" id="GO:0005634">
    <property type="term" value="C:nucleus"/>
    <property type="evidence" value="ECO:0007669"/>
    <property type="project" value="UniProtKB-SubCell"/>
</dbReference>
<proteinExistence type="predicted"/>
<name>A0A9N9XFB2_DIABA</name>
<reference evidence="3" key="1">
    <citation type="submission" date="2022-01" db="EMBL/GenBank/DDBJ databases">
        <authorList>
            <person name="King R."/>
        </authorList>
    </citation>
    <scope>NUCLEOTIDE SEQUENCE</scope>
</reference>
<gene>
    <name evidence="3" type="ORF">DIABBA_LOCUS10364</name>
</gene>
<accession>A0A9N9XFB2</accession>
<dbReference type="OrthoDB" id="6719928at2759"/>